<dbReference type="Proteomes" id="UP000475037">
    <property type="component" value="Unassembled WGS sequence"/>
</dbReference>
<dbReference type="GO" id="GO:0000712">
    <property type="term" value="P:resolution of meiotic recombination intermediates"/>
    <property type="evidence" value="ECO:0007669"/>
    <property type="project" value="TreeGrafter"/>
</dbReference>
<dbReference type="GO" id="GO:0031297">
    <property type="term" value="P:replication fork processing"/>
    <property type="evidence" value="ECO:0007669"/>
    <property type="project" value="TreeGrafter"/>
</dbReference>
<evidence type="ECO:0000256" key="8">
    <source>
        <dbReference type="ARBA" id="ARBA00047146"/>
    </source>
</evidence>
<proteinExistence type="inferred from homology"/>
<dbReference type="PANTHER" id="PTHR28680">
    <property type="entry name" value="CENTROMERE PROTEIN X"/>
    <property type="match status" value="1"/>
</dbReference>
<dbReference type="AlphaFoldDB" id="A0A6G1BGK4"/>
<feature type="non-terminal residue" evidence="9">
    <location>
        <position position="1"/>
    </location>
</feature>
<dbReference type="InterPro" id="IPR018552">
    <property type="entry name" value="CENP-X"/>
</dbReference>
<comment type="subcellular location">
    <subcellularLocation>
        <location evidence="1">Nucleus</location>
    </subcellularLocation>
</comment>
<sequence length="52" mass="5615">VSGDALRLMAELLKIFVVEAAVRSVRQAQAEDLARVDVDQLEKVLPQLVGGP</sequence>
<evidence type="ECO:0000256" key="1">
    <source>
        <dbReference type="ARBA" id="ARBA00004123"/>
    </source>
</evidence>
<dbReference type="EMBL" id="VOAJ01000527">
    <property type="protein sequence ID" value="KAF0887129.1"/>
    <property type="molecule type" value="Genomic_DNA"/>
</dbReference>
<keyword evidence="10" id="KW-1185">Reference proteome</keyword>
<gene>
    <name evidence="9" type="primary">Cenpx</name>
    <name evidence="9" type="ORF">FOF47_R19530</name>
</gene>
<keyword evidence="6" id="KW-0234">DNA repair</keyword>
<evidence type="ECO:0000256" key="6">
    <source>
        <dbReference type="ARBA" id="ARBA00023204"/>
    </source>
</evidence>
<organism evidence="9 10">
    <name type="scientific">Crocuta crocuta</name>
    <name type="common">Spotted hyena</name>
    <dbReference type="NCBI Taxonomy" id="9678"/>
    <lineage>
        <taxon>Eukaryota</taxon>
        <taxon>Metazoa</taxon>
        <taxon>Chordata</taxon>
        <taxon>Craniata</taxon>
        <taxon>Vertebrata</taxon>
        <taxon>Euteleostomi</taxon>
        <taxon>Mammalia</taxon>
        <taxon>Eutheria</taxon>
        <taxon>Laurasiatheria</taxon>
        <taxon>Carnivora</taxon>
        <taxon>Feliformia</taxon>
        <taxon>Hyaenidae</taxon>
        <taxon>Crocuta</taxon>
    </lineage>
</organism>
<dbReference type="Pfam" id="PF09415">
    <property type="entry name" value="CENP-X"/>
    <property type="match status" value="1"/>
</dbReference>
<evidence type="ECO:0000256" key="2">
    <source>
        <dbReference type="ARBA" id="ARBA00009359"/>
    </source>
</evidence>
<evidence type="ECO:0000256" key="5">
    <source>
        <dbReference type="ARBA" id="ARBA00023125"/>
    </source>
</evidence>
<evidence type="ECO:0000256" key="4">
    <source>
        <dbReference type="ARBA" id="ARBA00022763"/>
    </source>
</evidence>
<dbReference type="GO" id="GO:0051382">
    <property type="term" value="P:kinetochore assembly"/>
    <property type="evidence" value="ECO:0007669"/>
    <property type="project" value="InterPro"/>
</dbReference>
<dbReference type="Gene3D" id="6.10.130.30">
    <property type="match status" value="1"/>
</dbReference>
<evidence type="ECO:0000256" key="3">
    <source>
        <dbReference type="ARBA" id="ARBA00016388"/>
    </source>
</evidence>
<keyword evidence="7" id="KW-0539">Nucleus</keyword>
<feature type="non-terminal residue" evidence="9">
    <location>
        <position position="52"/>
    </location>
</feature>
<dbReference type="CDD" id="cd22921">
    <property type="entry name" value="HFD_CENP-X"/>
    <property type="match status" value="1"/>
</dbReference>
<keyword evidence="5" id="KW-0238">DNA-binding</keyword>
<protein>
    <recommendedName>
        <fullName evidence="3">Centromere protein X</fullName>
    </recommendedName>
</protein>
<dbReference type="GO" id="GO:0071821">
    <property type="term" value="C:FANCM-MHF complex"/>
    <property type="evidence" value="ECO:0007669"/>
    <property type="project" value="TreeGrafter"/>
</dbReference>
<name>A0A6G1BGK4_CROCR</name>
<dbReference type="GO" id="GO:0003677">
    <property type="term" value="F:DNA binding"/>
    <property type="evidence" value="ECO:0007669"/>
    <property type="project" value="UniProtKB-KW"/>
</dbReference>
<comment type="caution">
    <text evidence="9">The sequence shown here is derived from an EMBL/GenBank/DDBJ whole genome shotgun (WGS) entry which is preliminary data.</text>
</comment>
<evidence type="ECO:0000313" key="10">
    <source>
        <dbReference type="Proteomes" id="UP000475037"/>
    </source>
</evidence>
<dbReference type="GO" id="GO:0006281">
    <property type="term" value="P:DNA repair"/>
    <property type="evidence" value="ECO:0007669"/>
    <property type="project" value="UniProtKB-KW"/>
</dbReference>
<evidence type="ECO:0000256" key="7">
    <source>
        <dbReference type="ARBA" id="ARBA00023242"/>
    </source>
</evidence>
<dbReference type="GO" id="GO:0043240">
    <property type="term" value="C:Fanconi anaemia nuclear complex"/>
    <property type="evidence" value="ECO:0007669"/>
    <property type="project" value="TreeGrafter"/>
</dbReference>
<comment type="subunit">
    <text evidence="8">Heterodimer with CENPX, sometimes called MHF; this interaction stabilizes both partners. MHF heterodimers can assemble to form tetrameric structures. MHF also coassemble with CENPT-CENPW heterodimers at centromeres to form the tetrameric CENP-T-W-S-X complex. Forms a discrete complex with FANCM and CENPX, called FANCM-MHF; this interaction, probably mediated by direct binding between CENPS and FANCM, leads to synergistic activation of double-stranded DNA binding and strongly stimulates FANCM-mediated DNA remodeling. Recruited by FANCM to the Fanconi anemia (FA) core complex, which consists of CENPS, CENPX, FANCA, FANCB, FANCC, FANCE, FANCF, FANCG, FANCL, FANCM, FAAP24 and FAAP100. The FA core complex associates with Bloom syndrome (BLM) complex, which consists of at least BLM, DNA topoisomerase 3-alpha (TOP3A), RMI1/BLAP75, RPA1/RPA70 and RPA2/RPA32. The super complex between FA and BLM is called BRAFT.</text>
</comment>
<dbReference type="PANTHER" id="PTHR28680:SF1">
    <property type="entry name" value="CENTROMERE PROTEIN X"/>
    <property type="match status" value="1"/>
</dbReference>
<accession>A0A6G1BGK4</accession>
<keyword evidence="4" id="KW-0227">DNA damage</keyword>
<reference evidence="9 10" key="1">
    <citation type="submission" date="2019-11" db="EMBL/GenBank/DDBJ databases">
        <authorList>
            <person name="Yang C."/>
            <person name="Li F."/>
        </authorList>
    </citation>
    <scope>NUCLEOTIDE SEQUENCE [LARGE SCALE GENOMIC DNA]</scope>
    <source>
        <strain evidence="9">KB4526</strain>
        <tissue evidence="9">Muscle</tissue>
    </source>
</reference>
<comment type="similarity">
    <text evidence="2">Belongs to the CENP-X/MHF2 family.</text>
</comment>
<evidence type="ECO:0000313" key="9">
    <source>
        <dbReference type="EMBL" id="KAF0887129.1"/>
    </source>
</evidence>